<name>A0A9P0JJA1_ACAOB</name>
<organism evidence="1 2">
    <name type="scientific">Acanthoscelides obtectus</name>
    <name type="common">Bean weevil</name>
    <name type="synonym">Bruchus obtectus</name>
    <dbReference type="NCBI Taxonomy" id="200917"/>
    <lineage>
        <taxon>Eukaryota</taxon>
        <taxon>Metazoa</taxon>
        <taxon>Ecdysozoa</taxon>
        <taxon>Arthropoda</taxon>
        <taxon>Hexapoda</taxon>
        <taxon>Insecta</taxon>
        <taxon>Pterygota</taxon>
        <taxon>Neoptera</taxon>
        <taxon>Endopterygota</taxon>
        <taxon>Coleoptera</taxon>
        <taxon>Polyphaga</taxon>
        <taxon>Cucujiformia</taxon>
        <taxon>Chrysomeloidea</taxon>
        <taxon>Chrysomelidae</taxon>
        <taxon>Bruchinae</taxon>
        <taxon>Bruchini</taxon>
        <taxon>Acanthoscelides</taxon>
    </lineage>
</organism>
<evidence type="ECO:0000313" key="1">
    <source>
        <dbReference type="EMBL" id="CAH1953756.1"/>
    </source>
</evidence>
<keyword evidence="2" id="KW-1185">Reference proteome</keyword>
<protein>
    <submittedName>
        <fullName evidence="1">Uncharacterized protein</fullName>
    </submittedName>
</protein>
<gene>
    <name evidence="1" type="ORF">ACAOBT_LOCUS209</name>
</gene>
<dbReference type="EMBL" id="CAKOFQ010006652">
    <property type="protein sequence ID" value="CAH1953756.1"/>
    <property type="molecule type" value="Genomic_DNA"/>
</dbReference>
<evidence type="ECO:0000313" key="2">
    <source>
        <dbReference type="Proteomes" id="UP001152888"/>
    </source>
</evidence>
<dbReference type="Proteomes" id="UP001152888">
    <property type="component" value="Unassembled WGS sequence"/>
</dbReference>
<dbReference type="AlphaFoldDB" id="A0A9P0JJA1"/>
<sequence>MKGPQLQNEIIGGELRINHRENLQGHGSSYKVWTKFRADSTDHDST</sequence>
<proteinExistence type="predicted"/>
<accession>A0A9P0JJA1</accession>
<reference evidence="1" key="1">
    <citation type="submission" date="2022-03" db="EMBL/GenBank/DDBJ databases">
        <authorList>
            <person name="Sayadi A."/>
        </authorList>
    </citation>
    <scope>NUCLEOTIDE SEQUENCE</scope>
</reference>
<comment type="caution">
    <text evidence="1">The sequence shown here is derived from an EMBL/GenBank/DDBJ whole genome shotgun (WGS) entry which is preliminary data.</text>
</comment>